<keyword evidence="3" id="KW-1185">Reference proteome</keyword>
<dbReference type="Proteomes" id="UP001195941">
    <property type="component" value="Unassembled WGS sequence"/>
</dbReference>
<name>A0ABS5HTI8_9RHOB</name>
<gene>
    <name evidence="2" type="ORF">IT775_14355</name>
</gene>
<dbReference type="InterPro" id="IPR014917">
    <property type="entry name" value="DUF1800"/>
</dbReference>
<sequence length="454" mass="49956">MKDIASFIALNRFGLGAAPGDAGRMAGNPRGWLRSQIKRRPPLPRALARFRDSDSIMTEIHRARRTGPKALETTLDAAYRRYSTPEIATRTQVMIGSNTPFVERMVMFWSNHFSVSSSNRIVGPAIPAYEREAIRPHVFGRFSDMLKAVCSHSCMISYLGNTGSIGPQSRAGRQGDRAAQDQSPLNETLARTILERHTLGSEAGFTAQDVTGLAQALSGWSHGGLRPDGDTRSVHGRFEFKHDFHQPGPKQVLGRTYAENGLQEGVALLDMLAHHPATARTIATKLVRHFVHDDPPSGAVDRIAAVFQRTEGDLAAVAAALIDLEEVWENAIPKVKTHYELVIATFRATGRTRPRAQEVMEPLHLFGQVPFTAPSPAGWSDRSADWIGPEALMQRIEWLRGLASGLPATLYPETVLRNTIGPVAQQATRDWIDQAPSGDRAIAMILASPEFQRR</sequence>
<accession>A0ABS5HTI8</accession>
<proteinExistence type="predicted"/>
<reference evidence="2 3" key="1">
    <citation type="journal article" date="2021" name="Arch. Microbiol.">
        <title>Thalassobius aquimarinus sp. nov., isolated from the Sea of Japan seashore.</title>
        <authorList>
            <person name="Kurilenko V.V."/>
            <person name="Romanenko L.A."/>
            <person name="Chernysheva N.Y."/>
            <person name="Velansky P.V."/>
            <person name="Tekutyeva L.A."/>
            <person name="Isaeva M.P."/>
            <person name="Mikhailov V.V."/>
        </authorList>
    </citation>
    <scope>NUCLEOTIDE SEQUENCE [LARGE SCALE GENOMIC DNA]</scope>
    <source>
        <strain evidence="2 3">KMM 8518</strain>
    </source>
</reference>
<feature type="region of interest" description="Disordered" evidence="1">
    <location>
        <begin position="165"/>
        <end position="185"/>
    </location>
</feature>
<evidence type="ECO:0000313" key="3">
    <source>
        <dbReference type="Proteomes" id="UP001195941"/>
    </source>
</evidence>
<dbReference type="RefSeq" id="WP_212701817.1">
    <property type="nucleotide sequence ID" value="NZ_JADMKU010000013.1"/>
</dbReference>
<protein>
    <submittedName>
        <fullName evidence="2">DUF1800 domain-containing protein</fullName>
    </submittedName>
</protein>
<dbReference type="Pfam" id="PF08811">
    <property type="entry name" value="DUF1800"/>
    <property type="match status" value="1"/>
</dbReference>
<evidence type="ECO:0000256" key="1">
    <source>
        <dbReference type="SAM" id="MobiDB-lite"/>
    </source>
</evidence>
<dbReference type="EMBL" id="JADMKU010000013">
    <property type="protein sequence ID" value="MBR9652300.1"/>
    <property type="molecule type" value="Genomic_DNA"/>
</dbReference>
<organism evidence="2 3">
    <name type="scientific">Thalassovita aquimarina</name>
    <dbReference type="NCBI Taxonomy" id="2785917"/>
    <lineage>
        <taxon>Bacteria</taxon>
        <taxon>Pseudomonadati</taxon>
        <taxon>Pseudomonadota</taxon>
        <taxon>Alphaproteobacteria</taxon>
        <taxon>Rhodobacterales</taxon>
        <taxon>Roseobacteraceae</taxon>
        <taxon>Thalassovita</taxon>
    </lineage>
</organism>
<evidence type="ECO:0000313" key="2">
    <source>
        <dbReference type="EMBL" id="MBR9652300.1"/>
    </source>
</evidence>
<comment type="caution">
    <text evidence="2">The sequence shown here is derived from an EMBL/GenBank/DDBJ whole genome shotgun (WGS) entry which is preliminary data.</text>
</comment>